<dbReference type="CDD" id="cd04184">
    <property type="entry name" value="GT2_RfbC_Mx_like"/>
    <property type="match status" value="1"/>
</dbReference>
<dbReference type="SUPFAM" id="SSF53448">
    <property type="entry name" value="Nucleotide-diphospho-sugar transferases"/>
    <property type="match status" value="2"/>
</dbReference>
<feature type="domain" description="Glycosyltransferase 2-like" evidence="1">
    <location>
        <begin position="8"/>
        <end position="168"/>
    </location>
</feature>
<gene>
    <name evidence="2" type="ORF">UFOPK1358_01255</name>
</gene>
<feature type="domain" description="Glycosyltransferase 2-like" evidence="1">
    <location>
        <begin position="280"/>
        <end position="448"/>
    </location>
</feature>
<sequence>MTEQPLISVITPVYDPSEDVLQDCLDSVIGESWTNWEHILVDDASPSAHVERVLLKAARADERVVLAPRQTNGGIVAASNQALSRARGQFLVLLDHDDLLEPQALERIAQAFASGDDVDYVYTDEDVMIPSGRLADPFYKPDWSPERFRNQMYTCHISAFRASIVEQVGGFREGYEGSQDWDLVLRVTEQARRIVHIPEVLYHWRVVPSSVLSGEDVKPYAYESARRALESHVERVGLDAEVVEQTPRGYFHLVRRHPETPLVSIVIPTRCSSGLIWGAERSMVLEAVRSIVEKATWPNYEIVLVVDEPANEQVIEEIAELVGDRLVLVPFDKPFNFSEKCNLGALAAKGEILLFLNDDVQVIDGNFIEVLVGFVREADVGAASLRLLFEDGRVQHAGHVYLGGNPGHLMFGQMPNSDRNRLALSLDREVAGVTAACMAIRAEVFDQVGGFSMVFAGNYNDVDLCLKLRREGYRIIVSAQATMYHFESITRDPTVGEGELTALRQRWSTELSSDPYYNPNFDQRFDNYPHPVMYPNEY</sequence>
<name>A0A6J6C0S2_9ZZZZ</name>
<dbReference type="Gene3D" id="3.90.550.10">
    <property type="entry name" value="Spore Coat Polysaccharide Biosynthesis Protein SpsA, Chain A"/>
    <property type="match status" value="2"/>
</dbReference>
<dbReference type="AlphaFoldDB" id="A0A6J6C0S2"/>
<accession>A0A6J6C0S2</accession>
<organism evidence="2">
    <name type="scientific">freshwater metagenome</name>
    <dbReference type="NCBI Taxonomy" id="449393"/>
    <lineage>
        <taxon>unclassified sequences</taxon>
        <taxon>metagenomes</taxon>
        <taxon>ecological metagenomes</taxon>
    </lineage>
</organism>
<reference evidence="2" key="1">
    <citation type="submission" date="2020-05" db="EMBL/GenBank/DDBJ databases">
        <authorList>
            <person name="Chiriac C."/>
            <person name="Salcher M."/>
            <person name="Ghai R."/>
            <person name="Kavagutti S V."/>
        </authorList>
    </citation>
    <scope>NUCLEOTIDE SEQUENCE</scope>
</reference>
<evidence type="ECO:0000313" key="2">
    <source>
        <dbReference type="EMBL" id="CAB4544930.1"/>
    </source>
</evidence>
<evidence type="ECO:0000259" key="1">
    <source>
        <dbReference type="Pfam" id="PF00535"/>
    </source>
</evidence>
<dbReference type="PANTHER" id="PTHR43179:SF7">
    <property type="entry name" value="RHAMNOSYLTRANSFERASE WBBL"/>
    <property type="match status" value="1"/>
</dbReference>
<dbReference type="Pfam" id="PF00535">
    <property type="entry name" value="Glycos_transf_2"/>
    <property type="match status" value="2"/>
</dbReference>
<proteinExistence type="predicted"/>
<dbReference type="PANTHER" id="PTHR43179">
    <property type="entry name" value="RHAMNOSYLTRANSFERASE WBBL"/>
    <property type="match status" value="1"/>
</dbReference>
<protein>
    <submittedName>
        <fullName evidence="2">Unannotated protein</fullName>
    </submittedName>
</protein>
<dbReference type="InterPro" id="IPR001173">
    <property type="entry name" value="Glyco_trans_2-like"/>
</dbReference>
<dbReference type="InterPro" id="IPR029044">
    <property type="entry name" value="Nucleotide-diphossugar_trans"/>
</dbReference>
<dbReference type="EMBL" id="CAEZSF010000125">
    <property type="protein sequence ID" value="CAB4544930.1"/>
    <property type="molecule type" value="Genomic_DNA"/>
</dbReference>